<dbReference type="EMBL" id="VVIM01000001">
    <property type="protein sequence ID" value="KAB0804530.1"/>
    <property type="molecule type" value="Genomic_DNA"/>
</dbReference>
<evidence type="ECO:0000313" key="1">
    <source>
        <dbReference type="EMBL" id="KAB0804530.1"/>
    </source>
</evidence>
<dbReference type="Proteomes" id="UP000327044">
    <property type="component" value="Unassembled WGS sequence"/>
</dbReference>
<dbReference type="InParanoid" id="A0A5N4B589"/>
<accession>A0A5N4B589</accession>
<organism evidence="1 2">
    <name type="scientific">Photinus pyralis</name>
    <name type="common">Common eastern firefly</name>
    <name type="synonym">Lampyris pyralis</name>
    <dbReference type="NCBI Taxonomy" id="7054"/>
    <lineage>
        <taxon>Eukaryota</taxon>
        <taxon>Metazoa</taxon>
        <taxon>Ecdysozoa</taxon>
        <taxon>Arthropoda</taxon>
        <taxon>Hexapoda</taxon>
        <taxon>Insecta</taxon>
        <taxon>Pterygota</taxon>
        <taxon>Neoptera</taxon>
        <taxon>Endopterygota</taxon>
        <taxon>Coleoptera</taxon>
        <taxon>Polyphaga</taxon>
        <taxon>Elateriformia</taxon>
        <taxon>Elateroidea</taxon>
        <taxon>Lampyridae</taxon>
        <taxon>Lampyrinae</taxon>
        <taxon>Photinus</taxon>
    </lineage>
</organism>
<feature type="non-terminal residue" evidence="1">
    <location>
        <position position="114"/>
    </location>
</feature>
<dbReference type="AlphaFoldDB" id="A0A5N4B589"/>
<feature type="non-terminal residue" evidence="1">
    <location>
        <position position="1"/>
    </location>
</feature>
<sequence>KQVEAYLTRFNKITISQHGFRYGSSTESSTIEYVQFVNERLDSGDHVVSILFGLTRAFDMVHKSFVSDKLNSLGIRGCINKWVVSYLDCRKIMVRVNDVYSKEFNIDLGTPQGS</sequence>
<proteinExistence type="predicted"/>
<evidence type="ECO:0000313" key="2">
    <source>
        <dbReference type="Proteomes" id="UP000327044"/>
    </source>
</evidence>
<keyword evidence="2" id="KW-1185">Reference proteome</keyword>
<gene>
    <name evidence="1" type="ORF">PPYR_01500</name>
</gene>
<protein>
    <submittedName>
        <fullName evidence="1">Uncharacterized protein</fullName>
    </submittedName>
</protein>
<comment type="caution">
    <text evidence="1">The sequence shown here is derived from an EMBL/GenBank/DDBJ whole genome shotgun (WGS) entry which is preliminary data.</text>
</comment>
<reference evidence="1 2" key="1">
    <citation type="journal article" date="2018" name="Elife">
        <title>Firefly genomes illuminate parallel origins of bioluminescence in beetles.</title>
        <authorList>
            <person name="Fallon T.R."/>
            <person name="Lower S.E."/>
            <person name="Chang C.H."/>
            <person name="Bessho-Uehara M."/>
            <person name="Martin G.J."/>
            <person name="Bewick A.J."/>
            <person name="Behringer M."/>
            <person name="Debat H.J."/>
            <person name="Wong I."/>
            <person name="Day J.C."/>
            <person name="Suvorov A."/>
            <person name="Silva C.J."/>
            <person name="Stanger-Hall K.F."/>
            <person name="Hall D.W."/>
            <person name="Schmitz R.J."/>
            <person name="Nelson D.R."/>
            <person name="Lewis S.M."/>
            <person name="Shigenobu S."/>
            <person name="Bybee S.M."/>
            <person name="Larracuente A.M."/>
            <person name="Oba Y."/>
            <person name="Weng J.K."/>
        </authorList>
    </citation>
    <scope>NUCLEOTIDE SEQUENCE [LARGE SCALE GENOMIC DNA]</scope>
    <source>
        <strain evidence="1">1611_PpyrPB1</strain>
        <tissue evidence="1">Whole body</tissue>
    </source>
</reference>
<name>A0A5N4B589_PHOPY</name>